<keyword evidence="1" id="KW-0732">Signal</keyword>
<dbReference type="Proteomes" id="UP000255423">
    <property type="component" value="Unassembled WGS sequence"/>
</dbReference>
<reference evidence="2 3" key="1">
    <citation type="submission" date="2017-08" db="EMBL/GenBank/DDBJ databases">
        <authorList>
            <person name="de Groot N.N."/>
        </authorList>
    </citation>
    <scope>NUCLEOTIDE SEQUENCE [LARGE SCALE GENOMIC DNA]</scope>
    <source>
        <strain evidence="2 3">HM2</strain>
    </source>
</reference>
<evidence type="ECO:0000256" key="1">
    <source>
        <dbReference type="SAM" id="SignalP"/>
    </source>
</evidence>
<dbReference type="EMBL" id="UHJL01000002">
    <property type="protein sequence ID" value="SUQ24350.1"/>
    <property type="molecule type" value="Genomic_DNA"/>
</dbReference>
<dbReference type="AlphaFoldDB" id="A0A380S697"/>
<feature type="chain" id="PRO_5016789476" description="Lipoprotein" evidence="1">
    <location>
        <begin position="34"/>
        <end position="387"/>
    </location>
</feature>
<evidence type="ECO:0000313" key="2">
    <source>
        <dbReference type="EMBL" id="SUQ24350.1"/>
    </source>
</evidence>
<gene>
    <name evidence="2" type="ORF">SAMN05661053_1750</name>
</gene>
<dbReference type="PROSITE" id="PS51257">
    <property type="entry name" value="PROKAR_LIPOPROTEIN"/>
    <property type="match status" value="1"/>
</dbReference>
<sequence length="387" mass="42252">MKKGMETSFCVSFCALLCLSLFLGCSESNTAGATSETTNGIAFNVVDGLNKPFACAQMKVYSKDAFSVVDSALSDSNGRVSFNDKLGICTDQGCFVEALAGEDSAFMSWSPVDFADTSVQEIALLPSASLIVRTGVSTQEIEGLLENVQLESTPYFANRFGSEYVFAHVPAGSFTIVAGDSTIAEVALAPNESADTLVPVPGKSVEYVFEDFDDGDSLNNLAKTYPNYGWYFNAVGKANFAIPDSAESFSSVLKEDNDHGKYLAVKFAIDTGFVLLGTHLGLDTGFFDLSNLTAIRLTVRGDCELNIALEHYREVGENTFKKSLWKVKAAENWNEIILHPGREVLEESSYQVEWKEISHEIGLFSIFMRSGTYLEVDKIVFEGIDFK</sequence>
<evidence type="ECO:0008006" key="4">
    <source>
        <dbReference type="Google" id="ProtNLM"/>
    </source>
</evidence>
<evidence type="ECO:0000313" key="3">
    <source>
        <dbReference type="Proteomes" id="UP000255423"/>
    </source>
</evidence>
<proteinExistence type="predicted"/>
<dbReference type="RefSeq" id="WP_109572866.1">
    <property type="nucleotide sequence ID" value="NZ_UHJL01000002.1"/>
</dbReference>
<name>A0A380S697_FIBSU</name>
<protein>
    <recommendedName>
        <fullName evidence="4">Lipoprotein</fullName>
    </recommendedName>
</protein>
<feature type="signal peptide" evidence="1">
    <location>
        <begin position="1"/>
        <end position="33"/>
    </location>
</feature>
<accession>A0A380S697</accession>
<organism evidence="2 3">
    <name type="scientific">Fibrobacter succinogenes</name>
    <name type="common">Bacteroides succinogenes</name>
    <dbReference type="NCBI Taxonomy" id="833"/>
    <lineage>
        <taxon>Bacteria</taxon>
        <taxon>Pseudomonadati</taxon>
        <taxon>Fibrobacterota</taxon>
        <taxon>Fibrobacteria</taxon>
        <taxon>Fibrobacterales</taxon>
        <taxon>Fibrobacteraceae</taxon>
        <taxon>Fibrobacter</taxon>
    </lineage>
</organism>